<organism evidence="7 8">
    <name type="scientific">Nocardioides conyzicola</name>
    <dbReference type="NCBI Taxonomy" id="1651781"/>
    <lineage>
        <taxon>Bacteria</taxon>
        <taxon>Bacillati</taxon>
        <taxon>Actinomycetota</taxon>
        <taxon>Actinomycetes</taxon>
        <taxon>Propionibacteriales</taxon>
        <taxon>Nocardioidaceae</taxon>
        <taxon>Nocardioides</taxon>
    </lineage>
</organism>
<feature type="transmembrane region" description="Helical" evidence="6">
    <location>
        <begin position="254"/>
        <end position="275"/>
    </location>
</feature>
<sequence>MNDRLSAFRYRDFRYLVAGTASSSLGNSVTPIALAFAVLDLGGSATDLGLVVGAFALADVITVLFGGVLGDRLPRKLMMEGSAAGSALTQAFLATSLIVGFGTIPMLGIVGALNGCLSALSQPSSRAMTRETVPPEHLPSAVAGRSLLQTGAATVGYAVGGVLVALAGSGWAIGVDALTFAVAAYCYSRLRVPHTRPEGPRASMLADLGDGAREVLSHPWLWLLIGQAMLYHLFYGGAQTVLGPIVVGDELGRSAWGLAMAVLMSGFVVGGLVCLRWRPRRSLLIGTMLLSLTALFPIAMAVSDQLWIVLLGAFLHGFGLQVFDVFWDLSIQQNVAPDKLARVYSFDAVGSFVARPLGLALTGPIAVLVGYQEWLLVVGCVMGVSALLALTSSDVRRLTRDAPTEAAGEPVSA</sequence>
<feature type="transmembrane region" description="Helical" evidence="6">
    <location>
        <begin position="282"/>
        <end position="300"/>
    </location>
</feature>
<evidence type="ECO:0000256" key="1">
    <source>
        <dbReference type="ARBA" id="ARBA00004651"/>
    </source>
</evidence>
<feature type="transmembrane region" description="Helical" evidence="6">
    <location>
        <begin position="220"/>
        <end position="242"/>
    </location>
</feature>
<evidence type="ECO:0000256" key="4">
    <source>
        <dbReference type="ARBA" id="ARBA00022989"/>
    </source>
</evidence>
<protein>
    <submittedName>
        <fullName evidence="7">MFS transporter</fullName>
    </submittedName>
</protein>
<evidence type="ECO:0000256" key="2">
    <source>
        <dbReference type="ARBA" id="ARBA00022475"/>
    </source>
</evidence>
<dbReference type="PANTHER" id="PTHR23513:SF11">
    <property type="entry name" value="STAPHYLOFERRIN A TRANSPORTER"/>
    <property type="match status" value="1"/>
</dbReference>
<evidence type="ECO:0000313" key="8">
    <source>
        <dbReference type="Proteomes" id="UP001499974"/>
    </source>
</evidence>
<dbReference type="PANTHER" id="PTHR23513">
    <property type="entry name" value="INTEGRAL MEMBRANE EFFLUX PROTEIN-RELATED"/>
    <property type="match status" value="1"/>
</dbReference>
<keyword evidence="3 6" id="KW-0812">Transmembrane</keyword>
<evidence type="ECO:0000256" key="6">
    <source>
        <dbReference type="SAM" id="Phobius"/>
    </source>
</evidence>
<feature type="transmembrane region" description="Helical" evidence="6">
    <location>
        <begin position="374"/>
        <end position="391"/>
    </location>
</feature>
<name>A0ABP8XLX3_9ACTN</name>
<feature type="transmembrane region" description="Helical" evidence="6">
    <location>
        <begin position="157"/>
        <end position="187"/>
    </location>
</feature>
<feature type="transmembrane region" description="Helical" evidence="6">
    <location>
        <begin position="91"/>
        <end position="113"/>
    </location>
</feature>
<evidence type="ECO:0000313" key="7">
    <source>
        <dbReference type="EMBL" id="GAA4710423.1"/>
    </source>
</evidence>
<evidence type="ECO:0000256" key="3">
    <source>
        <dbReference type="ARBA" id="ARBA00022692"/>
    </source>
</evidence>
<feature type="transmembrane region" description="Helical" evidence="6">
    <location>
        <begin position="12"/>
        <end position="36"/>
    </location>
</feature>
<feature type="transmembrane region" description="Helical" evidence="6">
    <location>
        <begin position="306"/>
        <end position="327"/>
    </location>
</feature>
<dbReference type="Proteomes" id="UP001499974">
    <property type="component" value="Unassembled WGS sequence"/>
</dbReference>
<accession>A0ABP8XLX3</accession>
<keyword evidence="2" id="KW-1003">Cell membrane</keyword>
<dbReference type="CDD" id="cd06173">
    <property type="entry name" value="MFS_MefA_like"/>
    <property type="match status" value="1"/>
</dbReference>
<dbReference type="RefSeq" id="WP_345522354.1">
    <property type="nucleotide sequence ID" value="NZ_BAABKM010000002.1"/>
</dbReference>
<dbReference type="InterPro" id="IPR011701">
    <property type="entry name" value="MFS"/>
</dbReference>
<comment type="caution">
    <text evidence="7">The sequence shown here is derived from an EMBL/GenBank/DDBJ whole genome shotgun (WGS) entry which is preliminary data.</text>
</comment>
<reference evidence="8" key="1">
    <citation type="journal article" date="2019" name="Int. J. Syst. Evol. Microbiol.">
        <title>The Global Catalogue of Microorganisms (GCM) 10K type strain sequencing project: providing services to taxonomists for standard genome sequencing and annotation.</title>
        <authorList>
            <consortium name="The Broad Institute Genomics Platform"/>
            <consortium name="The Broad Institute Genome Sequencing Center for Infectious Disease"/>
            <person name="Wu L."/>
            <person name="Ma J."/>
        </authorList>
    </citation>
    <scope>NUCLEOTIDE SEQUENCE [LARGE SCALE GENOMIC DNA]</scope>
    <source>
        <strain evidence="8">JCM 18531</strain>
    </source>
</reference>
<comment type="subcellular location">
    <subcellularLocation>
        <location evidence="1">Cell membrane</location>
        <topology evidence="1">Multi-pass membrane protein</topology>
    </subcellularLocation>
</comment>
<dbReference type="InterPro" id="IPR036259">
    <property type="entry name" value="MFS_trans_sf"/>
</dbReference>
<dbReference type="EMBL" id="BAABKM010000002">
    <property type="protein sequence ID" value="GAA4710423.1"/>
    <property type="molecule type" value="Genomic_DNA"/>
</dbReference>
<feature type="transmembrane region" description="Helical" evidence="6">
    <location>
        <begin position="348"/>
        <end position="368"/>
    </location>
</feature>
<proteinExistence type="predicted"/>
<evidence type="ECO:0000256" key="5">
    <source>
        <dbReference type="ARBA" id="ARBA00023136"/>
    </source>
</evidence>
<keyword evidence="8" id="KW-1185">Reference proteome</keyword>
<keyword evidence="4 6" id="KW-1133">Transmembrane helix</keyword>
<keyword evidence="5 6" id="KW-0472">Membrane</keyword>
<feature type="transmembrane region" description="Helical" evidence="6">
    <location>
        <begin position="48"/>
        <end position="70"/>
    </location>
</feature>
<dbReference type="Pfam" id="PF07690">
    <property type="entry name" value="MFS_1"/>
    <property type="match status" value="1"/>
</dbReference>
<dbReference type="Gene3D" id="1.20.1250.20">
    <property type="entry name" value="MFS general substrate transporter like domains"/>
    <property type="match status" value="1"/>
</dbReference>
<gene>
    <name evidence="7" type="ORF">GCM10023349_31690</name>
</gene>
<dbReference type="SUPFAM" id="SSF103473">
    <property type="entry name" value="MFS general substrate transporter"/>
    <property type="match status" value="1"/>
</dbReference>